<dbReference type="Gene3D" id="1.10.510.10">
    <property type="entry name" value="Transferase(Phosphotransferase) domain 1"/>
    <property type="match status" value="1"/>
</dbReference>
<protein>
    <submittedName>
        <fullName evidence="1">Uncharacterized protein</fullName>
    </submittedName>
</protein>
<comment type="caution">
    <text evidence="1">The sequence shown here is derived from an EMBL/GenBank/DDBJ whole genome shotgun (WGS) entry which is preliminary data.</text>
</comment>
<accession>A0A2N1NAM0</accession>
<dbReference type="SUPFAM" id="SSF56112">
    <property type="entry name" value="Protein kinase-like (PK-like)"/>
    <property type="match status" value="1"/>
</dbReference>
<reference evidence="1 2" key="2">
    <citation type="submission" date="2017-10" db="EMBL/GenBank/DDBJ databases">
        <title>Extensive intraspecific genome diversity in a model arbuscular mycorrhizal fungus.</title>
        <authorList>
            <person name="Chen E.C.H."/>
            <person name="Morin E."/>
            <person name="Baudet D."/>
            <person name="Noel J."/>
            <person name="Ndikumana S."/>
            <person name="Charron P."/>
            <person name="St-Onge C."/>
            <person name="Giorgi J."/>
            <person name="Grigoriev I.V."/>
            <person name="Roux C."/>
            <person name="Martin F.M."/>
            <person name="Corradi N."/>
        </authorList>
    </citation>
    <scope>NUCLEOTIDE SEQUENCE [LARGE SCALE GENOMIC DNA]</scope>
    <source>
        <strain evidence="1 2">C2</strain>
    </source>
</reference>
<dbReference type="Proteomes" id="UP000233469">
    <property type="component" value="Unassembled WGS sequence"/>
</dbReference>
<dbReference type="InterPro" id="IPR011009">
    <property type="entry name" value="Kinase-like_dom_sf"/>
</dbReference>
<proteinExistence type="predicted"/>
<dbReference type="AlphaFoldDB" id="A0A2N1NAM0"/>
<name>A0A2N1NAM0_9GLOM</name>
<sequence length="121" mass="13730">MADKLSFMKFISYILNVCLCDPTSNNYVMVLQYANQGNLREYLKINFKPNDKIRHAKNILVHNGTLMIANLGLAKELTTDGSSNSAVYGIPAYVKPQCYKYGDYVKMQSLISIVWVFSYGK</sequence>
<reference evidence="1 2" key="1">
    <citation type="submission" date="2016-04" db="EMBL/GenBank/DDBJ databases">
        <title>Genome analyses suggest a sexual origin of heterokaryosis in a supposedly ancient asexual fungus.</title>
        <authorList>
            <person name="Ropars J."/>
            <person name="Sedzielewska K."/>
            <person name="Noel J."/>
            <person name="Charron P."/>
            <person name="Farinelli L."/>
            <person name="Marton T."/>
            <person name="Kruger M."/>
            <person name="Pelin A."/>
            <person name="Brachmann A."/>
            <person name="Corradi N."/>
        </authorList>
    </citation>
    <scope>NUCLEOTIDE SEQUENCE [LARGE SCALE GENOMIC DNA]</scope>
    <source>
        <strain evidence="1 2">C2</strain>
    </source>
</reference>
<gene>
    <name evidence="1" type="ORF">RhiirC2_779057</name>
</gene>
<organism evidence="1 2">
    <name type="scientific">Rhizophagus irregularis</name>
    <dbReference type="NCBI Taxonomy" id="588596"/>
    <lineage>
        <taxon>Eukaryota</taxon>
        <taxon>Fungi</taxon>
        <taxon>Fungi incertae sedis</taxon>
        <taxon>Mucoromycota</taxon>
        <taxon>Glomeromycotina</taxon>
        <taxon>Glomeromycetes</taxon>
        <taxon>Glomerales</taxon>
        <taxon>Glomeraceae</taxon>
        <taxon>Rhizophagus</taxon>
    </lineage>
</organism>
<dbReference type="VEuPathDB" id="FungiDB:FUN_007885"/>
<evidence type="ECO:0000313" key="1">
    <source>
        <dbReference type="EMBL" id="PKK70918.1"/>
    </source>
</evidence>
<evidence type="ECO:0000313" key="2">
    <source>
        <dbReference type="Proteomes" id="UP000233469"/>
    </source>
</evidence>
<dbReference type="EMBL" id="LLXL01000566">
    <property type="protein sequence ID" value="PKK70918.1"/>
    <property type="molecule type" value="Genomic_DNA"/>
</dbReference>